<dbReference type="Proteomes" id="UP000694580">
    <property type="component" value="Chromosome 17"/>
</dbReference>
<proteinExistence type="predicted"/>
<dbReference type="AlphaFoldDB" id="A0AAY4EF82"/>
<reference evidence="1" key="2">
    <citation type="submission" date="2025-08" db="UniProtKB">
        <authorList>
            <consortium name="Ensembl"/>
        </authorList>
    </citation>
    <scope>IDENTIFICATION</scope>
</reference>
<evidence type="ECO:0000313" key="2">
    <source>
        <dbReference type="Proteomes" id="UP000694580"/>
    </source>
</evidence>
<reference evidence="1 2" key="1">
    <citation type="submission" date="2020-06" db="EMBL/GenBank/DDBJ databases">
        <authorList>
            <consortium name="Wellcome Sanger Institute Data Sharing"/>
        </authorList>
    </citation>
    <scope>NUCLEOTIDE SEQUENCE [LARGE SCALE GENOMIC DNA]</scope>
</reference>
<name>A0AAY4EF82_9TELE</name>
<accession>A0AAY4EF82</accession>
<protein>
    <submittedName>
        <fullName evidence="1">Uncharacterized protein</fullName>
    </submittedName>
</protein>
<keyword evidence="2" id="KW-1185">Reference proteome</keyword>
<evidence type="ECO:0000313" key="1">
    <source>
        <dbReference type="Ensembl" id="ENSDCDP00010055979.1"/>
    </source>
</evidence>
<sequence length="64" mass="7696">MNRSPCPWQSEYSHIYMCINYKHTPSHFSQMTFFCKPSFLVVPLYRSSNETLSWKIHLLPCRLL</sequence>
<organism evidence="1 2">
    <name type="scientific">Denticeps clupeoides</name>
    <name type="common">denticle herring</name>
    <dbReference type="NCBI Taxonomy" id="299321"/>
    <lineage>
        <taxon>Eukaryota</taxon>
        <taxon>Metazoa</taxon>
        <taxon>Chordata</taxon>
        <taxon>Craniata</taxon>
        <taxon>Vertebrata</taxon>
        <taxon>Euteleostomi</taxon>
        <taxon>Actinopterygii</taxon>
        <taxon>Neopterygii</taxon>
        <taxon>Teleostei</taxon>
        <taxon>Clupei</taxon>
        <taxon>Clupeiformes</taxon>
        <taxon>Denticipitoidei</taxon>
        <taxon>Denticipitidae</taxon>
        <taxon>Denticeps</taxon>
    </lineage>
</organism>
<dbReference type="Ensembl" id="ENSDCDT00010066596.1">
    <property type="protein sequence ID" value="ENSDCDP00010055979.1"/>
    <property type="gene ID" value="ENSDCDG00010032001.1"/>
</dbReference>
<reference evidence="1" key="3">
    <citation type="submission" date="2025-09" db="UniProtKB">
        <authorList>
            <consortium name="Ensembl"/>
        </authorList>
    </citation>
    <scope>IDENTIFICATION</scope>
</reference>